<dbReference type="RefSeq" id="WP_220782353.1">
    <property type="nucleotide sequence ID" value="NZ_BPEY01000073.1"/>
</dbReference>
<dbReference type="PANTHER" id="PTHR32438">
    <property type="entry name" value="4-ALPHA-GLUCANOTRANSFERASE DPE1, CHLOROPLASTIC/AMYLOPLASTIC"/>
    <property type="match status" value="1"/>
</dbReference>
<sequence>MGLDKLLYLQGVAAEFINSNGNKIQISDADRLEVLACMLVSDDASQAEVIRLCRDLPQLHTLIAERNFDLDAKQWTQLLPRFQYCDSKDLTLSFYLPEYYRQEIEIEFELENSDRFSCKTFSFKIKIDSSPHCQVVGDYRIGEQVYLNYRLVISPEVCDIDLPAINMGYHHVSLRFVDSHLQSATGIWLVSPSMSYQGEINASASSSTNAWGVSVQVYSLRSEQQWGIGDFGDLTQLIDMVAAQNAGFILLNPLHALDLTKPDEASPYSPDDRCRLNPLYIDIEQVEEFSLINELEMLKGLQALDSRSQEFGSIAALKSQLNETKWLDYSKVSQYKFAVYQQLYQHFCQAQLIPQTARAREFQRFVNEQGESLRLFCLSQAKSVANLPWFTNTEPQFFAYLQFIAEHQLNQCQQHAKLRKMAIGLVRDLAVGAAANSCETRSQPQLFCHQASIGAPPDDFAPQGQNWGLTPIDPIALKRSDYRHFINLLRANMQSCGALRIDHVMSLLRLWWWPKDSNGGAYVYYPVDCLIAILCLESHRARCQVIGEDLGIVPAEIVAKLATAGVLSNELFYFNKRNDQFTAPDKYKQQSLMMLANHDVPTLKAWWQGDDLQLRRELALISSDPELEQAQILRQKERQQLINLLIELQVIAPTNSVNNIDYQELLSAWVQASASGNAMLFSLQLSDLIQDPISVNVPGTWHEYPNWQWRLPKTLKQIANDDFANGLMQQLTRNRNANTHNAQQEVG</sequence>
<dbReference type="Pfam" id="PF02446">
    <property type="entry name" value="Glyco_hydro_77"/>
    <property type="match status" value="2"/>
</dbReference>
<keyword evidence="6 10" id="KW-0808">Transferase</keyword>
<evidence type="ECO:0000256" key="7">
    <source>
        <dbReference type="ARBA" id="ARBA00023277"/>
    </source>
</evidence>
<evidence type="ECO:0000313" key="11">
    <source>
        <dbReference type="EMBL" id="GIU49725.1"/>
    </source>
</evidence>
<keyword evidence="7 10" id="KW-0119">Carbohydrate metabolism</keyword>
<name>A0ABQ4PMY2_9GAMM</name>
<dbReference type="PANTHER" id="PTHR32438:SF5">
    <property type="entry name" value="4-ALPHA-GLUCANOTRANSFERASE DPE1, CHLOROPLASTIC_AMYLOPLASTIC"/>
    <property type="match status" value="1"/>
</dbReference>
<evidence type="ECO:0000256" key="5">
    <source>
        <dbReference type="ARBA" id="ARBA00022676"/>
    </source>
</evidence>
<evidence type="ECO:0000256" key="10">
    <source>
        <dbReference type="RuleBase" id="RU361207"/>
    </source>
</evidence>
<dbReference type="InterPro" id="IPR017853">
    <property type="entry name" value="GH"/>
</dbReference>
<dbReference type="EC" id="2.4.1.25" evidence="3 10"/>
<dbReference type="InterPro" id="IPR003385">
    <property type="entry name" value="Glyco_hydro_77"/>
</dbReference>
<dbReference type="EMBL" id="BPEY01000073">
    <property type="protein sequence ID" value="GIU49725.1"/>
    <property type="molecule type" value="Genomic_DNA"/>
</dbReference>
<keyword evidence="12" id="KW-1185">Reference proteome</keyword>
<dbReference type="Proteomes" id="UP000887104">
    <property type="component" value="Unassembled WGS sequence"/>
</dbReference>
<gene>
    <name evidence="11" type="primary">malQ</name>
    <name evidence="11" type="ORF">TUM4438_33960</name>
</gene>
<reference evidence="11" key="1">
    <citation type="submission" date="2021-05" db="EMBL/GenBank/DDBJ databases">
        <title>Molecular characterization for Shewanella algae harboring chromosomal blaOXA-55-like strains isolated from clinical and environment sample.</title>
        <authorList>
            <person name="Ohama Y."/>
            <person name="Aoki K."/>
            <person name="Harada S."/>
            <person name="Moriya K."/>
            <person name="Ishii Y."/>
            <person name="Tateda K."/>
        </authorList>
    </citation>
    <scope>NUCLEOTIDE SEQUENCE</scope>
    <source>
        <strain evidence="11">JCM 11563</strain>
    </source>
</reference>
<evidence type="ECO:0000256" key="6">
    <source>
        <dbReference type="ARBA" id="ARBA00022679"/>
    </source>
</evidence>
<evidence type="ECO:0000256" key="3">
    <source>
        <dbReference type="ARBA" id="ARBA00012560"/>
    </source>
</evidence>
<dbReference type="Gene3D" id="3.20.20.80">
    <property type="entry name" value="Glycosidases"/>
    <property type="match status" value="1"/>
</dbReference>
<evidence type="ECO:0000256" key="1">
    <source>
        <dbReference type="ARBA" id="ARBA00000439"/>
    </source>
</evidence>
<comment type="catalytic activity">
    <reaction evidence="1 10">
        <text>Transfers a segment of a (1-&gt;4)-alpha-D-glucan to a new position in an acceptor, which may be glucose or a (1-&gt;4)-alpha-D-glucan.</text>
        <dbReference type="EC" id="2.4.1.25"/>
    </reaction>
</comment>
<keyword evidence="5 10" id="KW-0328">Glycosyltransferase</keyword>
<comment type="caution">
    <text evidence="11">The sequence shown here is derived from an EMBL/GenBank/DDBJ whole genome shotgun (WGS) entry which is preliminary data.</text>
</comment>
<evidence type="ECO:0000256" key="2">
    <source>
        <dbReference type="ARBA" id="ARBA00005684"/>
    </source>
</evidence>
<evidence type="ECO:0000256" key="4">
    <source>
        <dbReference type="ARBA" id="ARBA00020295"/>
    </source>
</evidence>
<protein>
    <recommendedName>
        <fullName evidence="4 10">4-alpha-glucanotransferase</fullName>
        <ecNumber evidence="3 10">2.4.1.25</ecNumber>
    </recommendedName>
    <alternativeName>
        <fullName evidence="8 10">Amylomaltase</fullName>
    </alternativeName>
    <alternativeName>
        <fullName evidence="9 10">Disproportionating enzyme</fullName>
    </alternativeName>
</protein>
<comment type="similarity">
    <text evidence="2 10">Belongs to the disproportionating enzyme family.</text>
</comment>
<evidence type="ECO:0000256" key="8">
    <source>
        <dbReference type="ARBA" id="ARBA00031423"/>
    </source>
</evidence>
<accession>A0ABQ4PMY2</accession>
<dbReference type="SUPFAM" id="SSF51445">
    <property type="entry name" value="(Trans)glycosidases"/>
    <property type="match status" value="1"/>
</dbReference>
<proteinExistence type="inferred from homology"/>
<evidence type="ECO:0000313" key="12">
    <source>
        <dbReference type="Proteomes" id="UP000887104"/>
    </source>
</evidence>
<dbReference type="NCBIfam" id="TIGR00217">
    <property type="entry name" value="malQ"/>
    <property type="match status" value="1"/>
</dbReference>
<organism evidence="11 12">
    <name type="scientific">Shewanella sairae</name>
    <dbReference type="NCBI Taxonomy" id="190310"/>
    <lineage>
        <taxon>Bacteria</taxon>
        <taxon>Pseudomonadati</taxon>
        <taxon>Pseudomonadota</taxon>
        <taxon>Gammaproteobacteria</taxon>
        <taxon>Alteromonadales</taxon>
        <taxon>Shewanellaceae</taxon>
        <taxon>Shewanella</taxon>
    </lineage>
</organism>
<evidence type="ECO:0000256" key="9">
    <source>
        <dbReference type="ARBA" id="ARBA00031501"/>
    </source>
</evidence>